<dbReference type="EMBL" id="BMKR01000040">
    <property type="protein sequence ID" value="GGG05881.1"/>
    <property type="molecule type" value="Genomic_DNA"/>
</dbReference>
<dbReference type="AlphaFoldDB" id="A0A917D172"/>
<proteinExistence type="predicted"/>
<gene>
    <name evidence="2" type="ORF">GCM10010912_58160</name>
</gene>
<sequence length="59" mass="6278">MRVSSGYKSQGEEQDTGGTLEDVGKEALEAFILSNRPVYNDTGVGTAEIESMLLALGNK</sequence>
<organism evidence="2 3">
    <name type="scientific">Paenibacillus albidus</name>
    <dbReference type="NCBI Taxonomy" id="2041023"/>
    <lineage>
        <taxon>Bacteria</taxon>
        <taxon>Bacillati</taxon>
        <taxon>Bacillota</taxon>
        <taxon>Bacilli</taxon>
        <taxon>Bacillales</taxon>
        <taxon>Paenibacillaceae</taxon>
        <taxon>Paenibacillus</taxon>
    </lineage>
</organism>
<dbReference type="Proteomes" id="UP000637643">
    <property type="component" value="Unassembled WGS sequence"/>
</dbReference>
<accession>A0A917D172</accession>
<feature type="region of interest" description="Disordered" evidence="1">
    <location>
        <begin position="1"/>
        <end position="21"/>
    </location>
</feature>
<reference evidence="2" key="2">
    <citation type="submission" date="2020-09" db="EMBL/GenBank/DDBJ databases">
        <authorList>
            <person name="Sun Q."/>
            <person name="Zhou Y."/>
        </authorList>
    </citation>
    <scope>NUCLEOTIDE SEQUENCE</scope>
    <source>
        <strain evidence="2">CGMCC 1.16134</strain>
    </source>
</reference>
<protein>
    <submittedName>
        <fullName evidence="2">Uncharacterized protein</fullName>
    </submittedName>
</protein>
<reference evidence="2" key="1">
    <citation type="journal article" date="2014" name="Int. J. Syst. Evol. Microbiol.">
        <title>Complete genome sequence of Corynebacterium casei LMG S-19264T (=DSM 44701T), isolated from a smear-ripened cheese.</title>
        <authorList>
            <consortium name="US DOE Joint Genome Institute (JGI-PGF)"/>
            <person name="Walter F."/>
            <person name="Albersmeier A."/>
            <person name="Kalinowski J."/>
            <person name="Ruckert C."/>
        </authorList>
    </citation>
    <scope>NUCLEOTIDE SEQUENCE</scope>
    <source>
        <strain evidence="2">CGMCC 1.16134</strain>
    </source>
</reference>
<evidence type="ECO:0000313" key="2">
    <source>
        <dbReference type="EMBL" id="GGG05881.1"/>
    </source>
</evidence>
<name>A0A917D172_9BACL</name>
<keyword evidence="3" id="KW-1185">Reference proteome</keyword>
<evidence type="ECO:0000313" key="3">
    <source>
        <dbReference type="Proteomes" id="UP000637643"/>
    </source>
</evidence>
<evidence type="ECO:0000256" key="1">
    <source>
        <dbReference type="SAM" id="MobiDB-lite"/>
    </source>
</evidence>
<comment type="caution">
    <text evidence="2">The sequence shown here is derived from an EMBL/GenBank/DDBJ whole genome shotgun (WGS) entry which is preliminary data.</text>
</comment>